<dbReference type="PRINTS" id="PR00297">
    <property type="entry name" value="CHAPERONIN10"/>
</dbReference>
<evidence type="ECO:0000256" key="4">
    <source>
        <dbReference type="SAM" id="MobiDB-lite"/>
    </source>
</evidence>
<evidence type="ECO:0000313" key="5">
    <source>
        <dbReference type="EMBL" id="QHO63220.1"/>
    </source>
</evidence>
<comment type="similarity">
    <text evidence="1 3">Belongs to the GroES chaperonin family.</text>
</comment>
<gene>
    <name evidence="5" type="ORF">MICH65_0239</name>
</gene>
<feature type="region of interest" description="Disordered" evidence="4">
    <location>
        <begin position="1"/>
        <end position="20"/>
    </location>
</feature>
<comment type="subunit">
    <text evidence="3">Heptamer of 7 subunits arranged in a ring.</text>
</comment>
<proteinExistence type="inferred from homology"/>
<dbReference type="InterPro" id="IPR020818">
    <property type="entry name" value="Chaperonin_GroES"/>
</dbReference>
<dbReference type="Gene3D" id="2.30.33.40">
    <property type="entry name" value="GroES chaperonin"/>
    <property type="match status" value="1"/>
</dbReference>
<dbReference type="PANTHER" id="PTHR10772">
    <property type="entry name" value="10 KDA HEAT SHOCK PROTEIN"/>
    <property type="match status" value="1"/>
</dbReference>
<evidence type="ECO:0000313" key="6">
    <source>
        <dbReference type="Proteomes" id="UP000463983"/>
    </source>
</evidence>
<keyword evidence="6" id="KW-1185">Reference proteome</keyword>
<protein>
    <recommendedName>
        <fullName evidence="3">10 kDa chaperonin</fullName>
    </recommendedName>
</protein>
<feature type="compositionally biased region" description="Polar residues" evidence="4">
    <location>
        <begin position="1"/>
        <end position="13"/>
    </location>
</feature>
<dbReference type="EMBL" id="CP047901">
    <property type="protein sequence ID" value="QHO63220.1"/>
    <property type="molecule type" value="Genomic_DNA"/>
</dbReference>
<dbReference type="InterPro" id="IPR011032">
    <property type="entry name" value="GroES-like_sf"/>
</dbReference>
<dbReference type="Pfam" id="PF00166">
    <property type="entry name" value="Cpn10"/>
    <property type="match status" value="1"/>
</dbReference>
<dbReference type="CDD" id="cd00320">
    <property type="entry name" value="cpn10"/>
    <property type="match status" value="1"/>
</dbReference>
<accession>A0A857N9Z4</accession>
<dbReference type="GO" id="GO:0051087">
    <property type="term" value="F:protein-folding chaperone binding"/>
    <property type="evidence" value="ECO:0007669"/>
    <property type="project" value="TreeGrafter"/>
</dbReference>
<dbReference type="GO" id="GO:0051082">
    <property type="term" value="F:unfolded protein binding"/>
    <property type="evidence" value="ECO:0007669"/>
    <property type="project" value="TreeGrafter"/>
</dbReference>
<comment type="function">
    <text evidence="3">Together with the chaperonin GroEL, plays an essential role in assisting protein folding. The GroEL-GroES system forms a nano-cage that allows encapsulation of the non-native substrate proteins and provides a physical environment optimized to promote and accelerate protein folding. GroES binds to the apical surface of the GroEL ring, thereby capping the opening of the GroEL channel.</text>
</comment>
<evidence type="ECO:0000256" key="2">
    <source>
        <dbReference type="ARBA" id="ARBA00023186"/>
    </source>
</evidence>
<reference evidence="6" key="1">
    <citation type="journal article" date="2020" name="Microorganisms">
        <title>Complete Genome of a Member of a New Bacterial Lineage in the Microgenomates Group Reveals an Unusual Nucleotide Composition Disparity Between Two Strands of DNA and Limited Metabolic Potential.</title>
        <authorList>
            <person name="Kadnikov V.V."/>
            <person name="Mardanov A.V."/>
            <person name="Beletsky A.V."/>
            <person name="Karnachuk O.V."/>
            <person name="Ravin N.V."/>
        </authorList>
    </citation>
    <scope>NUCLEOTIDE SEQUENCE [LARGE SCALE GENOMIC DNA]</scope>
</reference>
<sequence length="109" mass="11716">MSTQSTLTLNTLKPTPGHLLVQPADTEKQTASGIYLPESHDEAPLYGTVVAVGSDLLTESGTTIKAPAKIGDMVVYKKWGGNEFTLGQVDYQFLKFEDILAVASSSKKQ</sequence>
<dbReference type="Proteomes" id="UP000463983">
    <property type="component" value="Chromosome"/>
</dbReference>
<dbReference type="GO" id="GO:0005524">
    <property type="term" value="F:ATP binding"/>
    <property type="evidence" value="ECO:0007669"/>
    <property type="project" value="InterPro"/>
</dbReference>
<evidence type="ECO:0000256" key="1">
    <source>
        <dbReference type="ARBA" id="ARBA00006975"/>
    </source>
</evidence>
<organism evidence="5 6">
    <name type="scientific">Candidatus Chazhemtobacterium aquaticus</name>
    <dbReference type="NCBI Taxonomy" id="2715735"/>
    <lineage>
        <taxon>Bacteria</taxon>
        <taxon>Candidatus Chazhemtobacteraceae</taxon>
        <taxon>Candidatus Chazhemtobacterium</taxon>
    </lineage>
</organism>
<dbReference type="RefSeq" id="WP_161931610.1">
    <property type="nucleotide sequence ID" value="NZ_CP047901.1"/>
</dbReference>
<dbReference type="FunFam" id="2.30.33.40:FF:000001">
    <property type="entry name" value="10 kDa chaperonin"/>
    <property type="match status" value="1"/>
</dbReference>
<dbReference type="AlphaFoldDB" id="A0A857N9Z4"/>
<dbReference type="GO" id="GO:0044183">
    <property type="term" value="F:protein folding chaperone"/>
    <property type="evidence" value="ECO:0007669"/>
    <property type="project" value="InterPro"/>
</dbReference>
<name>A0A857N9Z4_9BACT</name>
<dbReference type="SMART" id="SM00883">
    <property type="entry name" value="Cpn10"/>
    <property type="match status" value="1"/>
</dbReference>
<dbReference type="KEGG" id="caqa:MICH65_0239"/>
<dbReference type="PANTHER" id="PTHR10772:SF63">
    <property type="entry name" value="20 KDA CHAPERONIN, CHLOROPLASTIC"/>
    <property type="match status" value="1"/>
</dbReference>
<keyword evidence="2 3" id="KW-0143">Chaperone</keyword>
<dbReference type="SUPFAM" id="SSF50129">
    <property type="entry name" value="GroES-like"/>
    <property type="match status" value="1"/>
</dbReference>
<dbReference type="GO" id="GO:0046872">
    <property type="term" value="F:metal ion binding"/>
    <property type="evidence" value="ECO:0007669"/>
    <property type="project" value="TreeGrafter"/>
</dbReference>
<evidence type="ECO:0000256" key="3">
    <source>
        <dbReference type="RuleBase" id="RU000535"/>
    </source>
</evidence>
<dbReference type="InterPro" id="IPR037124">
    <property type="entry name" value="Chaperonin_GroES_sf"/>
</dbReference>